<evidence type="ECO:0000256" key="1">
    <source>
        <dbReference type="ARBA" id="ARBA00023125"/>
    </source>
</evidence>
<dbReference type="Proteomes" id="UP000192940">
    <property type="component" value="Chromosome I"/>
</dbReference>
<accession>A0A1X7HKG6</accession>
<dbReference type="Gene3D" id="1.10.1660.10">
    <property type="match status" value="1"/>
</dbReference>
<dbReference type="InterPro" id="IPR000551">
    <property type="entry name" value="MerR-type_HTH_dom"/>
</dbReference>
<dbReference type="PROSITE" id="PS50937">
    <property type="entry name" value="HTH_MERR_2"/>
    <property type="match status" value="1"/>
</dbReference>
<dbReference type="AlphaFoldDB" id="A0A1X7HKG6"/>
<dbReference type="RefSeq" id="WP_208914790.1">
    <property type="nucleotide sequence ID" value="NZ_LT840184.1"/>
</dbReference>
<feature type="domain" description="HTH merR-type" evidence="2">
    <location>
        <begin position="3"/>
        <end position="72"/>
    </location>
</feature>
<dbReference type="PROSITE" id="PS00552">
    <property type="entry name" value="HTH_MERR_1"/>
    <property type="match status" value="1"/>
</dbReference>
<sequence>MTGMTRGELAKQTGLSTATIRYYEDNGILPMPERAANGYRLYSQDYLAKVKFIKDAKLLGYSLKEIRDILRMISHDAEREMLLKNTVRQKIKEIEANMETLQSLHSLLSGLLETSQEEISEYLDALKMPNSATAQGE</sequence>
<dbReference type="Pfam" id="PF13411">
    <property type="entry name" value="MerR_1"/>
    <property type="match status" value="1"/>
</dbReference>
<dbReference type="STRING" id="1313296.SAMN05661091_4001"/>
<reference evidence="3 4" key="1">
    <citation type="submission" date="2017-04" db="EMBL/GenBank/DDBJ databases">
        <authorList>
            <person name="Afonso C.L."/>
            <person name="Miller P.J."/>
            <person name="Scott M.A."/>
            <person name="Spackman E."/>
            <person name="Goraichik I."/>
            <person name="Dimitrov K.M."/>
            <person name="Suarez D.L."/>
            <person name="Swayne D.E."/>
        </authorList>
    </citation>
    <scope>NUCLEOTIDE SEQUENCE [LARGE SCALE GENOMIC DNA]</scope>
    <source>
        <strain evidence="3 4">N3/975</strain>
    </source>
</reference>
<dbReference type="PANTHER" id="PTHR30204:SF93">
    <property type="entry name" value="HTH MERR-TYPE DOMAIN-CONTAINING PROTEIN"/>
    <property type="match status" value="1"/>
</dbReference>
<dbReference type="GO" id="GO:0003700">
    <property type="term" value="F:DNA-binding transcription factor activity"/>
    <property type="evidence" value="ECO:0007669"/>
    <property type="project" value="InterPro"/>
</dbReference>
<dbReference type="InterPro" id="IPR047057">
    <property type="entry name" value="MerR_fam"/>
</dbReference>
<dbReference type="PANTHER" id="PTHR30204">
    <property type="entry name" value="REDOX-CYCLING DRUG-SENSING TRANSCRIPTIONAL ACTIVATOR SOXR"/>
    <property type="match status" value="1"/>
</dbReference>
<proteinExistence type="predicted"/>
<dbReference type="GO" id="GO:0003677">
    <property type="term" value="F:DNA binding"/>
    <property type="evidence" value="ECO:0007669"/>
    <property type="project" value="UniProtKB-KW"/>
</dbReference>
<dbReference type="SMART" id="SM00422">
    <property type="entry name" value="HTH_MERR"/>
    <property type="match status" value="1"/>
</dbReference>
<evidence type="ECO:0000313" key="3">
    <source>
        <dbReference type="EMBL" id="SMF87904.1"/>
    </source>
</evidence>
<dbReference type="EMBL" id="LT840184">
    <property type="protein sequence ID" value="SMF87904.1"/>
    <property type="molecule type" value="Genomic_DNA"/>
</dbReference>
<keyword evidence="1 3" id="KW-0238">DNA-binding</keyword>
<keyword evidence="4" id="KW-1185">Reference proteome</keyword>
<gene>
    <name evidence="3" type="ORF">SAMN05661091_4001</name>
</gene>
<dbReference type="SUPFAM" id="SSF46955">
    <property type="entry name" value="Putative DNA-binding domain"/>
    <property type="match status" value="1"/>
</dbReference>
<name>A0A1X7HKG6_9BACL</name>
<protein>
    <submittedName>
        <fullName evidence="3">DNA-binding transcriptional regulator, MerR family</fullName>
    </submittedName>
</protein>
<evidence type="ECO:0000313" key="4">
    <source>
        <dbReference type="Proteomes" id="UP000192940"/>
    </source>
</evidence>
<organism evidence="3 4">
    <name type="scientific">Paenibacillus uliginis N3/975</name>
    <dbReference type="NCBI Taxonomy" id="1313296"/>
    <lineage>
        <taxon>Bacteria</taxon>
        <taxon>Bacillati</taxon>
        <taxon>Bacillota</taxon>
        <taxon>Bacilli</taxon>
        <taxon>Bacillales</taxon>
        <taxon>Paenibacillaceae</taxon>
        <taxon>Paenibacillus</taxon>
    </lineage>
</organism>
<evidence type="ECO:0000259" key="2">
    <source>
        <dbReference type="PROSITE" id="PS50937"/>
    </source>
</evidence>
<dbReference type="PRINTS" id="PR00040">
    <property type="entry name" value="HTHMERR"/>
</dbReference>
<dbReference type="InterPro" id="IPR009061">
    <property type="entry name" value="DNA-bd_dom_put_sf"/>
</dbReference>